<feature type="domain" description="Solute-binding protein family 5" evidence="5">
    <location>
        <begin position="83"/>
        <end position="439"/>
    </location>
</feature>
<dbReference type="Gene3D" id="3.40.190.10">
    <property type="entry name" value="Periplasmic binding protein-like II"/>
    <property type="match status" value="1"/>
</dbReference>
<evidence type="ECO:0000313" key="6">
    <source>
        <dbReference type="EMBL" id="OKL35345.1"/>
    </source>
</evidence>
<sequence length="539" mass="59670">MGKKFYFIVMLIGFIFTMVLAGCSESRSLSNNNEAEQNVSNKDELVLAVGSEPETGFDPTTGWGRYGSPLFQSTLLKRDNDLKIVNDLAMGYEVSKDGLTWTVELRKGVKFSDGQPLTAADVQYTFEEASASGSVLDLQVMKKMEMVDDYKVKFTLAQAQSTFVNLLVTTGIVPKHAHSKEYAEKPIGSGPYQLIQWDKGQQLIVQANPEYYDTKPVFQKITFLFLNEDAAFAAAKAGKVDVAYIPASFSNQEVPGMRLESVKTIDNRGIMFPFVKSGEKTEDGFLIGNDVTADPAIRKGINVAIDREALVDGVLDGYGTPAYTIVDGLPWWNPEAVIQDADMEKAKKILKNAGWVDKNGDGILDKGSMKAEFTLLYPADDVTRQSLAISTADMLKPLGINILVKGESWGNINSLQHSNAVLFGWGSHDPLEMYNVYSSKSAGIDNYNAGFYHNSIVDEYMKKALAATNEEEATENWKKAQWDGTTGLSAKGDAAWAWLVNIDHLYLVNDHLSIGKQRIHPHGHGWPVTDNIVEWRWNE</sequence>
<comment type="similarity">
    <text evidence="2">Belongs to the bacterial solute-binding protein 5 family.</text>
</comment>
<evidence type="ECO:0000256" key="4">
    <source>
        <dbReference type="ARBA" id="ARBA00022729"/>
    </source>
</evidence>
<evidence type="ECO:0000256" key="3">
    <source>
        <dbReference type="ARBA" id="ARBA00022448"/>
    </source>
</evidence>
<evidence type="ECO:0000256" key="1">
    <source>
        <dbReference type="ARBA" id="ARBA00004193"/>
    </source>
</evidence>
<dbReference type="InterPro" id="IPR039424">
    <property type="entry name" value="SBP_5"/>
</dbReference>
<dbReference type="PROSITE" id="PS51257">
    <property type="entry name" value="PROKAR_LIPOPROTEIN"/>
    <property type="match status" value="1"/>
</dbReference>
<keyword evidence="7" id="KW-1185">Reference proteome</keyword>
<comment type="caution">
    <text evidence="6">The sequence shown here is derived from an EMBL/GenBank/DDBJ whole genome shotgun (WGS) entry which is preliminary data.</text>
</comment>
<dbReference type="Gene3D" id="3.10.105.10">
    <property type="entry name" value="Dipeptide-binding Protein, Domain 3"/>
    <property type="match status" value="1"/>
</dbReference>
<dbReference type="GO" id="GO:0042597">
    <property type="term" value="C:periplasmic space"/>
    <property type="evidence" value="ECO:0007669"/>
    <property type="project" value="UniProtKB-ARBA"/>
</dbReference>
<dbReference type="PANTHER" id="PTHR30290:SF9">
    <property type="entry name" value="OLIGOPEPTIDE-BINDING PROTEIN APPA"/>
    <property type="match status" value="1"/>
</dbReference>
<keyword evidence="3" id="KW-0813">Transport</keyword>
<keyword evidence="4" id="KW-0732">Signal</keyword>
<dbReference type="STRING" id="1714354.BLL40_15925"/>
<accession>A0A1Q5NZB3</accession>
<dbReference type="PROSITE" id="PS01040">
    <property type="entry name" value="SBP_BACTERIAL_5"/>
    <property type="match status" value="1"/>
</dbReference>
<dbReference type="Proteomes" id="UP000186524">
    <property type="component" value="Unassembled WGS sequence"/>
</dbReference>
<dbReference type="PIRSF" id="PIRSF002741">
    <property type="entry name" value="MppA"/>
    <property type="match status" value="1"/>
</dbReference>
<dbReference type="AlphaFoldDB" id="A0A1Q5NZB3"/>
<dbReference type="OrthoDB" id="9796817at2"/>
<dbReference type="PANTHER" id="PTHR30290">
    <property type="entry name" value="PERIPLASMIC BINDING COMPONENT OF ABC TRANSPORTER"/>
    <property type="match status" value="1"/>
</dbReference>
<dbReference type="InterPro" id="IPR000914">
    <property type="entry name" value="SBP_5_dom"/>
</dbReference>
<dbReference type="InterPro" id="IPR023765">
    <property type="entry name" value="SBP_5_CS"/>
</dbReference>
<dbReference type="Pfam" id="PF00496">
    <property type="entry name" value="SBP_bac_5"/>
    <property type="match status" value="1"/>
</dbReference>
<dbReference type="InterPro" id="IPR030678">
    <property type="entry name" value="Peptide/Ni-bd"/>
</dbReference>
<evidence type="ECO:0000313" key="7">
    <source>
        <dbReference type="Proteomes" id="UP000186524"/>
    </source>
</evidence>
<organism evidence="6 7">
    <name type="scientific">Domibacillus mangrovi</name>
    <dbReference type="NCBI Taxonomy" id="1714354"/>
    <lineage>
        <taxon>Bacteria</taxon>
        <taxon>Bacillati</taxon>
        <taxon>Bacillota</taxon>
        <taxon>Bacilli</taxon>
        <taxon>Bacillales</taxon>
        <taxon>Bacillaceae</taxon>
        <taxon>Domibacillus</taxon>
    </lineage>
</organism>
<dbReference type="GO" id="GO:1904680">
    <property type="term" value="F:peptide transmembrane transporter activity"/>
    <property type="evidence" value="ECO:0007669"/>
    <property type="project" value="TreeGrafter"/>
</dbReference>
<dbReference type="EMBL" id="MRWQ01000025">
    <property type="protein sequence ID" value="OKL35345.1"/>
    <property type="molecule type" value="Genomic_DNA"/>
</dbReference>
<comment type="subcellular location">
    <subcellularLocation>
        <location evidence="1">Cell membrane</location>
        <topology evidence="1">Lipid-anchor</topology>
    </subcellularLocation>
</comment>
<proteinExistence type="inferred from homology"/>
<dbReference type="RefSeq" id="WP_073712843.1">
    <property type="nucleotide sequence ID" value="NZ_MRWQ01000025.1"/>
</dbReference>
<protein>
    <submittedName>
        <fullName evidence="6">Nickel ABC transporter substrate-binding protein</fullName>
    </submittedName>
</protein>
<reference evidence="6 7" key="1">
    <citation type="submission" date="2016-12" db="EMBL/GenBank/DDBJ databases">
        <title>Domibacillus sp. SAOS 44 whole genome sequencing.</title>
        <authorList>
            <person name="Verma A."/>
            <person name="Krishnamurthi S."/>
        </authorList>
    </citation>
    <scope>NUCLEOTIDE SEQUENCE [LARGE SCALE GENOMIC DNA]</scope>
    <source>
        <strain evidence="6 7">SAOS 44</strain>
    </source>
</reference>
<dbReference type="SUPFAM" id="SSF53850">
    <property type="entry name" value="Periplasmic binding protein-like II"/>
    <property type="match status" value="1"/>
</dbReference>
<name>A0A1Q5NZB3_9BACI</name>
<evidence type="ECO:0000256" key="2">
    <source>
        <dbReference type="ARBA" id="ARBA00005695"/>
    </source>
</evidence>
<gene>
    <name evidence="6" type="ORF">BLL40_15925</name>
</gene>
<evidence type="ECO:0000259" key="5">
    <source>
        <dbReference type="Pfam" id="PF00496"/>
    </source>
</evidence>
<dbReference type="CDD" id="cd08518">
    <property type="entry name" value="PBP2_NikA_DppA_OppA_like_19"/>
    <property type="match status" value="1"/>
</dbReference>
<dbReference type="GO" id="GO:0015833">
    <property type="term" value="P:peptide transport"/>
    <property type="evidence" value="ECO:0007669"/>
    <property type="project" value="TreeGrafter"/>
</dbReference>
<dbReference type="GO" id="GO:0043190">
    <property type="term" value="C:ATP-binding cassette (ABC) transporter complex"/>
    <property type="evidence" value="ECO:0007669"/>
    <property type="project" value="InterPro"/>
</dbReference>